<evidence type="ECO:0000256" key="2">
    <source>
        <dbReference type="SAM" id="SignalP"/>
    </source>
</evidence>
<gene>
    <name evidence="4" type="ORF">GPY61_19590</name>
</gene>
<feature type="domain" description="DUF4124" evidence="3">
    <location>
        <begin position="8"/>
        <end position="62"/>
    </location>
</feature>
<feature type="compositionally biased region" description="Basic and acidic residues" evidence="1">
    <location>
        <begin position="78"/>
        <end position="95"/>
    </location>
</feature>
<sequence length="148" mass="16560">MMRFLPLLAACLLTNALADPVYKCTQDGKTSYSDRPCVHGKSVELPAPVGIRPEGAESVPTRDARTLLQLEKLRIAREKEQKREQERSDKADARQARAAATHRKQCARLNLRKRWAEEDVARLTGRAKVAAQRRSKRATEALAVECPA</sequence>
<evidence type="ECO:0000256" key="1">
    <source>
        <dbReference type="SAM" id="MobiDB-lite"/>
    </source>
</evidence>
<feature type="signal peptide" evidence="2">
    <location>
        <begin position="1"/>
        <end position="18"/>
    </location>
</feature>
<proteinExistence type="predicted"/>
<reference evidence="4 5" key="1">
    <citation type="submission" date="2019-12" db="EMBL/GenBank/DDBJ databases">
        <authorList>
            <person name="Li C."/>
            <person name="Zhao J."/>
        </authorList>
    </citation>
    <scope>NUCLEOTIDE SEQUENCE [LARGE SCALE GENOMIC DNA]</scope>
    <source>
        <strain evidence="4 5">NEAU-DD11</strain>
    </source>
</reference>
<dbReference type="InterPro" id="IPR025392">
    <property type="entry name" value="DUF4124"/>
</dbReference>
<organism evidence="4 5">
    <name type="scientific">Massilia cellulosiltytica</name>
    <dbReference type="NCBI Taxonomy" id="2683234"/>
    <lineage>
        <taxon>Bacteria</taxon>
        <taxon>Pseudomonadati</taxon>
        <taxon>Pseudomonadota</taxon>
        <taxon>Betaproteobacteria</taxon>
        <taxon>Burkholderiales</taxon>
        <taxon>Oxalobacteraceae</taxon>
        <taxon>Telluria group</taxon>
        <taxon>Massilia</taxon>
    </lineage>
</organism>
<dbReference type="EMBL" id="WSES01000006">
    <property type="protein sequence ID" value="MVW62142.1"/>
    <property type="molecule type" value="Genomic_DNA"/>
</dbReference>
<dbReference type="AlphaFoldDB" id="A0A7X3G3T2"/>
<comment type="caution">
    <text evidence="4">The sequence shown here is derived from an EMBL/GenBank/DDBJ whole genome shotgun (WGS) entry which is preliminary data.</text>
</comment>
<feature type="chain" id="PRO_5031088540" evidence="2">
    <location>
        <begin position="19"/>
        <end position="148"/>
    </location>
</feature>
<feature type="region of interest" description="Disordered" evidence="1">
    <location>
        <begin position="78"/>
        <end position="104"/>
    </location>
</feature>
<keyword evidence="5" id="KW-1185">Reference proteome</keyword>
<accession>A0A7X3G3T2</accession>
<evidence type="ECO:0000259" key="3">
    <source>
        <dbReference type="Pfam" id="PF13511"/>
    </source>
</evidence>
<keyword evidence="2" id="KW-0732">Signal</keyword>
<dbReference type="RefSeq" id="WP_056131882.1">
    <property type="nucleotide sequence ID" value="NZ_WSES01000006.1"/>
</dbReference>
<protein>
    <submittedName>
        <fullName evidence="4">DUF4124 domain-containing protein</fullName>
    </submittedName>
</protein>
<evidence type="ECO:0000313" key="5">
    <source>
        <dbReference type="Proteomes" id="UP000443353"/>
    </source>
</evidence>
<evidence type="ECO:0000313" key="4">
    <source>
        <dbReference type="EMBL" id="MVW62142.1"/>
    </source>
</evidence>
<name>A0A7X3G3T2_9BURK</name>
<dbReference type="Pfam" id="PF13511">
    <property type="entry name" value="DUF4124"/>
    <property type="match status" value="1"/>
</dbReference>
<dbReference type="Proteomes" id="UP000443353">
    <property type="component" value="Unassembled WGS sequence"/>
</dbReference>